<gene>
    <name evidence="1" type="ORF">HNQ09_001950</name>
</gene>
<dbReference type="AlphaFoldDB" id="A0A7W8GF55"/>
<evidence type="ECO:0000313" key="1">
    <source>
        <dbReference type="EMBL" id="MBB5234512.1"/>
    </source>
</evidence>
<comment type="caution">
    <text evidence="1">The sequence shown here is derived from an EMBL/GenBank/DDBJ whole genome shotgun (WGS) entry which is preliminary data.</text>
</comment>
<dbReference type="RefSeq" id="WP_184028431.1">
    <property type="nucleotide sequence ID" value="NZ_JACHFN010000006.1"/>
</dbReference>
<name>A0A7W8GF55_9DEIO</name>
<organism evidence="1 2">
    <name type="scientific">Deinococcus budaensis</name>
    <dbReference type="NCBI Taxonomy" id="1665626"/>
    <lineage>
        <taxon>Bacteria</taxon>
        <taxon>Thermotogati</taxon>
        <taxon>Deinococcota</taxon>
        <taxon>Deinococci</taxon>
        <taxon>Deinococcales</taxon>
        <taxon>Deinococcaceae</taxon>
        <taxon>Deinococcus</taxon>
    </lineage>
</organism>
<accession>A0A7W8GF55</accession>
<dbReference type="Proteomes" id="UP000525389">
    <property type="component" value="Unassembled WGS sequence"/>
</dbReference>
<proteinExistence type="predicted"/>
<dbReference type="EMBL" id="JACHFN010000006">
    <property type="protein sequence ID" value="MBB5234512.1"/>
    <property type="molecule type" value="Genomic_DNA"/>
</dbReference>
<evidence type="ECO:0000313" key="2">
    <source>
        <dbReference type="Proteomes" id="UP000525389"/>
    </source>
</evidence>
<sequence>MDTTTPRAKTRTWKAITVDTEYGVVRSISHQVVTLTRDGLGQLSATVDGQLRGYADATWILDNATRTELLHEILLPIGKAAACQLHRELGVLGYRSATHYALAAEVLGVSVPSLAALTTEEAALTRSYAYAQTGRAA</sequence>
<reference evidence="1 2" key="1">
    <citation type="submission" date="2020-08" db="EMBL/GenBank/DDBJ databases">
        <title>Genomic Encyclopedia of Type Strains, Phase IV (KMG-IV): sequencing the most valuable type-strain genomes for metagenomic binning, comparative biology and taxonomic classification.</title>
        <authorList>
            <person name="Goeker M."/>
        </authorList>
    </citation>
    <scope>NUCLEOTIDE SEQUENCE [LARGE SCALE GENOMIC DNA]</scope>
    <source>
        <strain evidence="1 2">DSM 101791</strain>
    </source>
</reference>
<keyword evidence="2" id="KW-1185">Reference proteome</keyword>
<protein>
    <submittedName>
        <fullName evidence="1">Uncharacterized protein</fullName>
    </submittedName>
</protein>